<dbReference type="PROSITE" id="PS00455">
    <property type="entry name" value="AMP_BINDING"/>
    <property type="match status" value="1"/>
</dbReference>
<evidence type="ECO:0000313" key="3">
    <source>
        <dbReference type="EMBL" id="MFD2095387.1"/>
    </source>
</evidence>
<name>A0ABW4XK90_9GAMM</name>
<proteinExistence type="predicted"/>
<sequence length="566" mass="63667">MIGYIIHFLAKISASRFSKTAIGGLDTQRALLLRIIKQNADTEYGKRYGFANIKTIEDYQAAAPLVSYEDIRPEIERMTAGESNILTAEQPVMFAQTSGTTGKAKFIPVTPSCQRNASSDMMRAWMYHAKRAHPNLYKGKIVSLVSPAVEGYTESGLSYGSTSGHIYKQMPSIVQKIYAIPYEVFEIEDYEAKYYALMRFALSEKVSLLATANPSSILKMCEKADEYGTPLIEDIRQGTLSTRFSIEPELRQALESGLSPDPARADFLQKQQNKRDGRLLPGDYWPELALIGCWKGGTVGHYLEKFPAWFDPDGNSPKQVRDWGFLSSEARCSVPLSDKGCAGPLALDVNFYEFVQADDVLNAPNDPSQWNFLTIEKLKTGGEYYIFLTTTGGLYRYDINDVITVEGFYKSSPKIRFLRKGRGMTNITGEKLSVNQVIDAIQKASVASGVLADHFKAEAYTEESRYLLRLEPVGHYDDDALIQFIEAFDQALREINVEYEAKRKSQRLHAPLLHVMRDGWYERARKAQVAEGKRMFQAKTELLSPIKAETTVIKPELVKTLDVEQS</sequence>
<feature type="domain" description="GH3 C-terminal" evidence="2">
    <location>
        <begin position="436"/>
        <end position="544"/>
    </location>
</feature>
<reference evidence="4" key="1">
    <citation type="journal article" date="2019" name="Int. J. Syst. Evol. Microbiol.">
        <title>The Global Catalogue of Microorganisms (GCM) 10K type strain sequencing project: providing services to taxonomists for standard genome sequencing and annotation.</title>
        <authorList>
            <consortium name="The Broad Institute Genomics Platform"/>
            <consortium name="The Broad Institute Genome Sequencing Center for Infectious Disease"/>
            <person name="Wu L."/>
            <person name="Ma J."/>
        </authorList>
    </citation>
    <scope>NUCLEOTIDE SEQUENCE [LARGE SCALE GENOMIC DNA]</scope>
    <source>
        <strain evidence="4">CGMCC 1.10992</strain>
    </source>
</reference>
<evidence type="ECO:0000259" key="2">
    <source>
        <dbReference type="Pfam" id="PF23572"/>
    </source>
</evidence>
<dbReference type="InterPro" id="IPR020845">
    <property type="entry name" value="AMP-binding_CS"/>
</dbReference>
<dbReference type="PANTHER" id="PTHR31901">
    <property type="entry name" value="GH3 DOMAIN-CONTAINING PROTEIN"/>
    <property type="match status" value="1"/>
</dbReference>
<evidence type="ECO:0000259" key="1">
    <source>
        <dbReference type="Pfam" id="PF23571"/>
    </source>
</evidence>
<accession>A0ABW4XK90</accession>
<dbReference type="InterPro" id="IPR055377">
    <property type="entry name" value="GH3_M"/>
</dbReference>
<dbReference type="RefSeq" id="WP_345338555.1">
    <property type="nucleotide sequence ID" value="NZ_BAABLI010000006.1"/>
</dbReference>
<comment type="caution">
    <text evidence="3">The sequence shown here is derived from an EMBL/GenBank/DDBJ whole genome shotgun (WGS) entry which is preliminary data.</text>
</comment>
<dbReference type="Gene3D" id="3.40.50.12780">
    <property type="entry name" value="N-terminal domain of ligase-like"/>
    <property type="match status" value="1"/>
</dbReference>
<dbReference type="Pfam" id="PF23571">
    <property type="entry name" value="GH3_M"/>
    <property type="match status" value="1"/>
</dbReference>
<feature type="domain" description="GH3 middle" evidence="1">
    <location>
        <begin position="346"/>
        <end position="420"/>
    </location>
</feature>
<organism evidence="3 4">
    <name type="scientific">Corallincola platygyrae</name>
    <dbReference type="NCBI Taxonomy" id="1193278"/>
    <lineage>
        <taxon>Bacteria</taxon>
        <taxon>Pseudomonadati</taxon>
        <taxon>Pseudomonadota</taxon>
        <taxon>Gammaproteobacteria</taxon>
        <taxon>Alteromonadales</taxon>
        <taxon>Psychromonadaceae</taxon>
        <taxon>Corallincola</taxon>
    </lineage>
</organism>
<dbReference type="PANTHER" id="PTHR31901:SF9">
    <property type="entry name" value="GH3 DOMAIN-CONTAINING PROTEIN"/>
    <property type="match status" value="1"/>
</dbReference>
<dbReference type="InterPro" id="IPR042099">
    <property type="entry name" value="ANL_N_sf"/>
</dbReference>
<gene>
    <name evidence="3" type="ORF">ACFSJ3_05265</name>
</gene>
<dbReference type="Pfam" id="PF23572">
    <property type="entry name" value="GH3_C"/>
    <property type="match status" value="1"/>
</dbReference>
<dbReference type="Proteomes" id="UP001597380">
    <property type="component" value="Unassembled WGS sequence"/>
</dbReference>
<keyword evidence="4" id="KW-1185">Reference proteome</keyword>
<dbReference type="EMBL" id="JBHUHT010000009">
    <property type="protein sequence ID" value="MFD2095387.1"/>
    <property type="molecule type" value="Genomic_DNA"/>
</dbReference>
<protein>
    <submittedName>
        <fullName evidence="3">GH3 auxin-responsive promoter family protein</fullName>
    </submittedName>
</protein>
<dbReference type="Pfam" id="PF03321">
    <property type="entry name" value="GH3"/>
    <property type="match status" value="1"/>
</dbReference>
<evidence type="ECO:0000313" key="4">
    <source>
        <dbReference type="Proteomes" id="UP001597380"/>
    </source>
</evidence>
<dbReference type="InterPro" id="IPR004993">
    <property type="entry name" value="GH3"/>
</dbReference>
<dbReference type="InterPro" id="IPR055378">
    <property type="entry name" value="GH3_C"/>
</dbReference>